<organism evidence="3 4">
    <name type="scientific">Jimgerdemannia flammicorona</name>
    <dbReference type="NCBI Taxonomy" id="994334"/>
    <lineage>
        <taxon>Eukaryota</taxon>
        <taxon>Fungi</taxon>
        <taxon>Fungi incertae sedis</taxon>
        <taxon>Mucoromycota</taxon>
        <taxon>Mucoromycotina</taxon>
        <taxon>Endogonomycetes</taxon>
        <taxon>Endogonales</taxon>
        <taxon>Endogonaceae</taxon>
        <taxon>Jimgerdemannia</taxon>
    </lineage>
</organism>
<evidence type="ECO:0000259" key="2">
    <source>
        <dbReference type="Pfam" id="PF02752"/>
    </source>
</evidence>
<dbReference type="Pfam" id="PF02752">
    <property type="entry name" value="Arrestin_C"/>
    <property type="match status" value="1"/>
</dbReference>
<dbReference type="OrthoDB" id="387657at2759"/>
<feature type="compositionally biased region" description="Basic and acidic residues" evidence="1">
    <location>
        <begin position="540"/>
        <end position="552"/>
    </location>
</feature>
<dbReference type="InterPro" id="IPR011022">
    <property type="entry name" value="Arrestin_C-like"/>
</dbReference>
<evidence type="ECO:0000256" key="1">
    <source>
        <dbReference type="SAM" id="MobiDB-lite"/>
    </source>
</evidence>
<feature type="region of interest" description="Disordered" evidence="1">
    <location>
        <begin position="409"/>
        <end position="433"/>
    </location>
</feature>
<dbReference type="PANTHER" id="PTHR11188">
    <property type="entry name" value="ARRESTIN DOMAIN CONTAINING PROTEIN"/>
    <property type="match status" value="1"/>
</dbReference>
<feature type="compositionally biased region" description="Low complexity" evidence="1">
    <location>
        <begin position="474"/>
        <end position="488"/>
    </location>
</feature>
<protein>
    <recommendedName>
        <fullName evidence="2">Arrestin C-terminal-like domain-containing protein</fullName>
    </recommendedName>
</protein>
<feature type="domain" description="Arrestin C-terminal-like" evidence="2">
    <location>
        <begin position="261"/>
        <end position="394"/>
    </location>
</feature>
<evidence type="ECO:0000313" key="4">
    <source>
        <dbReference type="Proteomes" id="UP000268093"/>
    </source>
</evidence>
<feature type="region of interest" description="Disordered" evidence="1">
    <location>
        <begin position="470"/>
        <end position="599"/>
    </location>
</feature>
<dbReference type="GO" id="GO:0015031">
    <property type="term" value="P:protein transport"/>
    <property type="evidence" value="ECO:0007669"/>
    <property type="project" value="TreeGrafter"/>
</dbReference>
<sequence>MVTPILTKNLFKSSNLLSHPKTKNFTLTINSGAPDTSVAYGPGSIIHGSVSLQLPQSTQAYCVRVIFRCDERHGKIRQRSNTRASIDNGSRNSGSNNEDTLFEVESIVWGRRKEGNEWAVYHVAGGPWGGECKAVLWNYAIACQGVITGIVSTCSHPSSSFYLVQDTKELTAGRHMFLFAVKIPMVNYPPTLQDPSVDHKVIYTLQGFLDLPSATQPASPRYHTEHTAPQIITFLPLIHCSSTPPPSHREISRTSSGEPLVDVNAELGRAGHCPGETCTVKISAINKSDNKISSIHIALVANIEIIAAPPPQATTFPLTNVLTSTSLPPLPTKHRSQTLLSETFHTVIPRGALTPQTSTIRFRLPPTMLPSISTDICRSVDIRYDVVVSIPLTSSSSSSSSFWRVANPSPSTSSSYTASTNPSSTSSTTTSKPHTLTITLPLIIGTIPANRTSLTTQIVPSFLENPELPSFAKSDSTYPDSAPASPTSPISPWPESPMDERSTSVTPTDSLSSSEDRNPYEATLATGSGDPENSQDEQDPDLRVPSKRDSLMRLDASGHLLPPTKGRHPLIRRASSGSGSGSSGGLSGTDGVATGVVVV</sequence>
<dbReference type="Gene3D" id="2.60.40.640">
    <property type="match status" value="2"/>
</dbReference>
<feature type="compositionally biased region" description="Low complexity" evidence="1">
    <location>
        <begin position="589"/>
        <end position="599"/>
    </location>
</feature>
<dbReference type="InterPro" id="IPR014756">
    <property type="entry name" value="Ig_E-set"/>
</dbReference>
<gene>
    <name evidence="3" type="ORF">BC936DRAFT_136947</name>
</gene>
<dbReference type="AlphaFoldDB" id="A0A433DJA7"/>
<evidence type="ECO:0000313" key="3">
    <source>
        <dbReference type="EMBL" id="RUP50950.1"/>
    </source>
</evidence>
<comment type="caution">
    <text evidence="3">The sequence shown here is derived from an EMBL/GenBank/DDBJ whole genome shotgun (WGS) entry which is preliminary data.</text>
</comment>
<feature type="compositionally biased region" description="Polar residues" evidence="1">
    <location>
        <begin position="503"/>
        <end position="513"/>
    </location>
</feature>
<dbReference type="InterPro" id="IPR014752">
    <property type="entry name" value="Arrestin-like_C"/>
</dbReference>
<dbReference type="Proteomes" id="UP000268093">
    <property type="component" value="Unassembled WGS sequence"/>
</dbReference>
<dbReference type="PANTHER" id="PTHR11188:SF176">
    <property type="entry name" value="ARRESTIN DOMAIN-CONTAINING PROTEIN 1"/>
    <property type="match status" value="1"/>
</dbReference>
<dbReference type="GO" id="GO:0005737">
    <property type="term" value="C:cytoplasm"/>
    <property type="evidence" value="ECO:0007669"/>
    <property type="project" value="TreeGrafter"/>
</dbReference>
<name>A0A433DJA7_9FUNG</name>
<proteinExistence type="predicted"/>
<dbReference type="SUPFAM" id="SSF81296">
    <property type="entry name" value="E set domains"/>
    <property type="match status" value="1"/>
</dbReference>
<dbReference type="InterPro" id="IPR050357">
    <property type="entry name" value="Arrestin_domain-protein"/>
</dbReference>
<accession>A0A433DJA7</accession>
<dbReference type="EMBL" id="RBNI01001061">
    <property type="protein sequence ID" value="RUP50950.1"/>
    <property type="molecule type" value="Genomic_DNA"/>
</dbReference>
<reference evidence="3 4" key="1">
    <citation type="journal article" date="2018" name="New Phytol.">
        <title>Phylogenomics of Endogonaceae and evolution of mycorrhizas within Mucoromycota.</title>
        <authorList>
            <person name="Chang Y."/>
            <person name="Desiro A."/>
            <person name="Na H."/>
            <person name="Sandor L."/>
            <person name="Lipzen A."/>
            <person name="Clum A."/>
            <person name="Barry K."/>
            <person name="Grigoriev I.V."/>
            <person name="Martin F.M."/>
            <person name="Stajich J.E."/>
            <person name="Smith M.E."/>
            <person name="Bonito G."/>
            <person name="Spatafora J.W."/>
        </authorList>
    </citation>
    <scope>NUCLEOTIDE SEQUENCE [LARGE SCALE GENOMIC DNA]</scope>
    <source>
        <strain evidence="3 4">GMNB39</strain>
    </source>
</reference>
<feature type="compositionally biased region" description="Gly residues" evidence="1">
    <location>
        <begin position="578"/>
        <end position="588"/>
    </location>
</feature>
<keyword evidence="4" id="KW-1185">Reference proteome</keyword>